<keyword evidence="6 8" id="KW-0472">Membrane</keyword>
<feature type="domain" description="Mce/MlaD" evidence="9">
    <location>
        <begin position="169"/>
        <end position="229"/>
    </location>
</feature>
<protein>
    <submittedName>
        <fullName evidence="10">Paraquat-inducible protein B</fullName>
    </submittedName>
</protein>
<comment type="subcellular location">
    <subcellularLocation>
        <location evidence="1">Cell inner membrane</location>
    </subcellularLocation>
</comment>
<dbReference type="PANTHER" id="PTHR30462">
    <property type="entry name" value="INTERMEMBRANE TRANSPORT PROTEIN PQIB-RELATED"/>
    <property type="match status" value="1"/>
</dbReference>
<evidence type="ECO:0000256" key="1">
    <source>
        <dbReference type="ARBA" id="ARBA00004533"/>
    </source>
</evidence>
<proteinExistence type="predicted"/>
<evidence type="ECO:0000256" key="6">
    <source>
        <dbReference type="ARBA" id="ARBA00023136"/>
    </source>
</evidence>
<keyword evidence="3" id="KW-0997">Cell inner membrane</keyword>
<keyword evidence="4 8" id="KW-0812">Transmembrane</keyword>
<keyword evidence="7" id="KW-0175">Coiled coil</keyword>
<reference evidence="10 11" key="1">
    <citation type="submission" date="2016-10" db="EMBL/GenBank/DDBJ databases">
        <authorList>
            <person name="de Groot N.N."/>
        </authorList>
    </citation>
    <scope>NUCLEOTIDE SEQUENCE [LARGE SCALE GENOMIC DNA]</scope>
    <source>
        <strain evidence="10 11">CGMCC 1.10959</strain>
    </source>
</reference>
<feature type="domain" description="Mce/MlaD" evidence="9">
    <location>
        <begin position="53"/>
        <end position="139"/>
    </location>
</feature>
<evidence type="ECO:0000256" key="7">
    <source>
        <dbReference type="SAM" id="Coils"/>
    </source>
</evidence>
<dbReference type="Pfam" id="PF02470">
    <property type="entry name" value="MlaD"/>
    <property type="match status" value="2"/>
</dbReference>
<dbReference type="Proteomes" id="UP000182466">
    <property type="component" value="Unassembled WGS sequence"/>
</dbReference>
<dbReference type="InterPro" id="IPR003399">
    <property type="entry name" value="Mce/MlaD"/>
</dbReference>
<evidence type="ECO:0000256" key="8">
    <source>
        <dbReference type="SAM" id="Phobius"/>
    </source>
</evidence>
<dbReference type="GO" id="GO:0005886">
    <property type="term" value="C:plasma membrane"/>
    <property type="evidence" value="ECO:0007669"/>
    <property type="project" value="UniProtKB-SubCell"/>
</dbReference>
<accession>A0A1I6ZIN3</accession>
<name>A0A1I6ZIN3_9RHOB</name>
<evidence type="ECO:0000259" key="9">
    <source>
        <dbReference type="Pfam" id="PF02470"/>
    </source>
</evidence>
<dbReference type="OrthoDB" id="9806984at2"/>
<evidence type="ECO:0000256" key="2">
    <source>
        <dbReference type="ARBA" id="ARBA00022475"/>
    </source>
</evidence>
<evidence type="ECO:0000256" key="4">
    <source>
        <dbReference type="ARBA" id="ARBA00022692"/>
    </source>
</evidence>
<dbReference type="eggNOG" id="COG1463">
    <property type="taxonomic scope" value="Bacteria"/>
</dbReference>
<dbReference type="STRING" id="999627.SAMN05216236_104132"/>
<dbReference type="InterPro" id="IPR051800">
    <property type="entry name" value="PqiA-PqiB_transport"/>
</dbReference>
<keyword evidence="2" id="KW-1003">Cell membrane</keyword>
<dbReference type="EMBL" id="FPAW01000004">
    <property type="protein sequence ID" value="SFT62473.1"/>
    <property type="molecule type" value="Genomic_DNA"/>
</dbReference>
<keyword evidence="5 8" id="KW-1133">Transmembrane helix</keyword>
<evidence type="ECO:0000256" key="5">
    <source>
        <dbReference type="ARBA" id="ARBA00022989"/>
    </source>
</evidence>
<organism evidence="10 11">
    <name type="scientific">Sedimentitalea nanhaiensis</name>
    <dbReference type="NCBI Taxonomy" id="999627"/>
    <lineage>
        <taxon>Bacteria</taxon>
        <taxon>Pseudomonadati</taxon>
        <taxon>Pseudomonadota</taxon>
        <taxon>Alphaproteobacteria</taxon>
        <taxon>Rhodobacterales</taxon>
        <taxon>Paracoccaceae</taxon>
        <taxon>Sedimentitalea</taxon>
    </lineage>
</organism>
<sequence>MTDPSTPGIGAAEMQVQAPKRSPWRNVSIVWLIPVLALAVSLAVAWRTFSERGILIRIDFENAAGVTAGETAVRYRDVAIGVVEKVGFSSDLARVVVSARIDKTVAPFLDDSAQFWVVQPKVTAEGVSGLSTVLSGVYIEGTWDKTPGAPQDQFKGLEEQPLVDPNEKGTRVTLRAGDGQAITGGSPVFYRGVRVGRTETPRLDASGAVVLVEAFIEAPHDRLLTTATRFWNASGFSVSLGAGGLKLDVGSLAALISGGVAFNTFFTGGQPVKTGQVYDLYDDETVARENAFSRVSSNTITVGTVFVGGVSGLTTGSALFYKGVKIGEVGAISAFVTGEDRQMEVHQLVSLDIDPKLLGLQASATLPDVLEFLEAAVASGVRARLTKANLLSGSLIVEFAEVEDAKPAELEPDAKPYPLVPSVESDLQDVNATLEGVMKRVNALKIEDLIQQAISTLATVESFASNKELREVPKSVVELLDKTRDLVASEDIQALPGDLRQTVEELRDTIAQIRQDGVVARLVSVLESADVAMANISLASQEVPALVEDVRAVAAKARDLPLQDLVDSATGLLQSADALIDTDAARALPASLNASLDEMRILLSELREGGAVANTNAALASARSATESLERATANLPQLTARLDQLVARAEGLVAAYGDRSDFNAETLSMLREVRAAARSITALTRSIERSPNSLLFGK</sequence>
<dbReference type="eggNOG" id="COG3008">
    <property type="taxonomic scope" value="Bacteria"/>
</dbReference>
<dbReference type="RefSeq" id="WP_027261543.1">
    <property type="nucleotide sequence ID" value="NZ_FPAW01000004.1"/>
</dbReference>
<evidence type="ECO:0000256" key="3">
    <source>
        <dbReference type="ARBA" id="ARBA00022519"/>
    </source>
</evidence>
<dbReference type="PANTHER" id="PTHR30462:SF0">
    <property type="entry name" value="INTERMEMBRANE TRANSPORT PROTEIN YEBT"/>
    <property type="match status" value="1"/>
</dbReference>
<feature type="transmembrane region" description="Helical" evidence="8">
    <location>
        <begin position="29"/>
        <end position="49"/>
    </location>
</feature>
<evidence type="ECO:0000313" key="10">
    <source>
        <dbReference type="EMBL" id="SFT62473.1"/>
    </source>
</evidence>
<gene>
    <name evidence="10" type="ORF">SAMN05216236_104132</name>
</gene>
<keyword evidence="11" id="KW-1185">Reference proteome</keyword>
<dbReference type="AlphaFoldDB" id="A0A1I6ZIN3"/>
<evidence type="ECO:0000313" key="11">
    <source>
        <dbReference type="Proteomes" id="UP000182466"/>
    </source>
</evidence>
<feature type="coiled-coil region" evidence="7">
    <location>
        <begin position="622"/>
        <end position="649"/>
    </location>
</feature>